<dbReference type="EMBL" id="MF768985">
    <property type="protein sequence ID" value="ATU83896.1"/>
    <property type="molecule type" value="Genomic_DNA"/>
</dbReference>
<organism evidence="1">
    <name type="scientific">White spot syndrome virus</name>
    <dbReference type="NCBI Taxonomy" id="342409"/>
    <lineage>
        <taxon>Viruses</taxon>
        <taxon>Viruses incertae sedis</taxon>
        <taxon>Naldaviricetes</taxon>
        <taxon>Nimaviridae</taxon>
        <taxon>Whispovirus</taxon>
    </lineage>
</organism>
<reference evidence="1" key="1">
    <citation type="journal article" date="2018" name="Aquaculture">
        <title>Complete genome sequence of a white spot syndrome virus associated with a disease incursion in Australia.</title>
        <authorList>
            <person name="Oakey J."/>
            <person name="Smith C.S."/>
        </authorList>
    </citation>
    <scope>NUCLEOTIDE SEQUENCE [LARGE SCALE GENOMIC DNA]</scope>
    <source>
        <strain evidence="1">WSSV-AU</strain>
    </source>
</reference>
<evidence type="ECO:0000313" key="1">
    <source>
        <dbReference type="EMBL" id="ATU83896.1"/>
    </source>
</evidence>
<accession>A0A2D3I673</accession>
<protein>
    <submittedName>
        <fullName evidence="1">ORF994</fullName>
    </submittedName>
</protein>
<name>A0A2D3I673_9VIRU</name>
<sequence length="76" mass="8967">MIHIPPLFLLYTNPQYDQVYPCIRFHLATISLDKKCDYSSYCLYFQKQTLNVQQKTGHISLYRNIGHFYSTTCLGL</sequence>
<dbReference type="Proteomes" id="UP000267516">
    <property type="component" value="Segment"/>
</dbReference>
<proteinExistence type="predicted"/>